<feature type="non-terminal residue" evidence="1">
    <location>
        <position position="1"/>
    </location>
</feature>
<protein>
    <submittedName>
        <fullName evidence="1">Uncharacterized protein</fullName>
    </submittedName>
</protein>
<accession>X1QI93</accession>
<dbReference type="AlphaFoldDB" id="X1QI93"/>
<comment type="caution">
    <text evidence="1">The sequence shown here is derived from an EMBL/GenBank/DDBJ whole genome shotgun (WGS) entry which is preliminary data.</text>
</comment>
<evidence type="ECO:0000313" key="1">
    <source>
        <dbReference type="EMBL" id="GAI50750.1"/>
    </source>
</evidence>
<dbReference type="EMBL" id="BARV01041437">
    <property type="protein sequence ID" value="GAI50750.1"/>
    <property type="molecule type" value="Genomic_DNA"/>
</dbReference>
<organism evidence="1">
    <name type="scientific">marine sediment metagenome</name>
    <dbReference type="NCBI Taxonomy" id="412755"/>
    <lineage>
        <taxon>unclassified sequences</taxon>
        <taxon>metagenomes</taxon>
        <taxon>ecological metagenomes</taxon>
    </lineage>
</organism>
<reference evidence="1" key="1">
    <citation type="journal article" date="2014" name="Front. Microbiol.">
        <title>High frequency of phylogenetically diverse reductive dehalogenase-homologous genes in deep subseafloor sedimentary metagenomes.</title>
        <authorList>
            <person name="Kawai M."/>
            <person name="Futagami T."/>
            <person name="Toyoda A."/>
            <person name="Takaki Y."/>
            <person name="Nishi S."/>
            <person name="Hori S."/>
            <person name="Arai W."/>
            <person name="Tsubouchi T."/>
            <person name="Morono Y."/>
            <person name="Uchiyama I."/>
            <person name="Ito T."/>
            <person name="Fujiyama A."/>
            <person name="Inagaki F."/>
            <person name="Takami H."/>
        </authorList>
    </citation>
    <scope>NUCLEOTIDE SEQUENCE</scope>
    <source>
        <strain evidence="1">Expedition CK06-06</strain>
    </source>
</reference>
<gene>
    <name evidence="1" type="ORF">S06H3_62727</name>
</gene>
<proteinExistence type="predicted"/>
<name>X1QI93_9ZZZZ</name>
<sequence>FIDYYNSITLTSVQNNIMRDALQPLKAPCCDDNSMATCCCPCNLAKAVWGLTRYLIAEKDYNTEQVRESALQWLRLANSNYYIIQELKNKGVNPSKYGLSHENACYVGECELPIVDRGCGGMRELIQ</sequence>